<dbReference type="RefSeq" id="WP_162664646.1">
    <property type="nucleotide sequence ID" value="NZ_CP048020.1"/>
</dbReference>
<keyword evidence="4" id="KW-0949">S-adenosyl-L-methionine</keyword>
<dbReference type="InterPro" id="IPR029026">
    <property type="entry name" value="tRNA_m1G_MTases_N"/>
</dbReference>
<evidence type="ECO:0000259" key="5">
    <source>
        <dbReference type="Pfam" id="PF00588"/>
    </source>
</evidence>
<feature type="domain" description="tRNA/rRNA methyltransferase SpoU type" evidence="5">
    <location>
        <begin position="12"/>
        <end position="166"/>
    </location>
</feature>
<reference evidence="6 7" key="1">
    <citation type="submission" date="2020-01" db="EMBL/GenBank/DDBJ databases">
        <title>Complete genome sequence of a human oral phylogroup 1 Treponema sp. strain ATCC 700766, originally isolated from periodontitis dental plaque.</title>
        <authorList>
            <person name="Chan Y."/>
            <person name="Huo Y.-B."/>
            <person name="Yu X.-L."/>
            <person name="Zeng H."/>
            <person name="Leung W.-K."/>
            <person name="Watt R.M."/>
        </authorList>
    </citation>
    <scope>NUCLEOTIDE SEQUENCE [LARGE SCALE GENOMIC DNA]</scope>
    <source>
        <strain evidence="6 7">OMZ 804</strain>
    </source>
</reference>
<name>A0A6P1Y5X9_9SPIR</name>
<dbReference type="Gene3D" id="3.40.1280.10">
    <property type="match status" value="1"/>
</dbReference>
<keyword evidence="2 6" id="KW-0489">Methyltransferase</keyword>
<dbReference type="EMBL" id="CP048020">
    <property type="protein sequence ID" value="QHX44373.1"/>
    <property type="molecule type" value="Genomic_DNA"/>
</dbReference>
<dbReference type="InterPro" id="IPR029028">
    <property type="entry name" value="Alpha/beta_knot_MTases"/>
</dbReference>
<dbReference type="SUPFAM" id="SSF75217">
    <property type="entry name" value="alpha/beta knot"/>
    <property type="match status" value="1"/>
</dbReference>
<dbReference type="Pfam" id="PF00588">
    <property type="entry name" value="SpoU_methylase"/>
    <property type="match status" value="1"/>
</dbReference>
<evidence type="ECO:0000256" key="4">
    <source>
        <dbReference type="ARBA" id="ARBA00022691"/>
    </source>
</evidence>
<dbReference type="AlphaFoldDB" id="A0A6P1Y5X9"/>
<dbReference type="Proteomes" id="UP000464374">
    <property type="component" value="Chromosome"/>
</dbReference>
<dbReference type="InterPro" id="IPR001537">
    <property type="entry name" value="SpoU_MeTrfase"/>
</dbReference>
<dbReference type="GO" id="GO:0005829">
    <property type="term" value="C:cytosol"/>
    <property type="evidence" value="ECO:0007669"/>
    <property type="project" value="TreeGrafter"/>
</dbReference>
<dbReference type="PANTHER" id="PTHR42786:SF2">
    <property type="entry name" value="TRNA (CYTIDINE_URIDINE-2'-O-)-METHYLTRANSFERASE TRMJ"/>
    <property type="match status" value="1"/>
</dbReference>
<sequence length="266" mass="29832">MSTSTSQERLPIAVILCRPEISRNIGAVCRSMANNNCSDLRIIGNKKDYDEEEILRLAIHAGTIWQQARFFEPSIMGLKASIADCCIVAGTTRRIGEKRKSWGMTPEDFASFSFNTAEGLTGLVFGNERTGLTDEELNVCSVAINIPSAPDFPSLNLSHAVQIVCYTLFRAYSPRKYGYERIPYTRVTSTSEHINDCLCKMGLFKHAGKEDNIRFFQEIIARAGLSAREARYLEELFQKLCYVKCRNAEGTVQEMPLLQTPPVPNN</sequence>
<accession>A0A6P1Y5X9</accession>
<organism evidence="6 7">
    <name type="scientific">Treponema vincentii</name>
    <dbReference type="NCBI Taxonomy" id="69710"/>
    <lineage>
        <taxon>Bacteria</taxon>
        <taxon>Pseudomonadati</taxon>
        <taxon>Spirochaetota</taxon>
        <taxon>Spirochaetia</taxon>
        <taxon>Spirochaetales</taxon>
        <taxon>Treponemataceae</taxon>
        <taxon>Treponema</taxon>
    </lineage>
</organism>
<dbReference type="CDD" id="cd18093">
    <property type="entry name" value="SpoU-like_TrmJ"/>
    <property type="match status" value="1"/>
</dbReference>
<dbReference type="KEGG" id="trz:GWP43_13895"/>
<dbReference type="PANTHER" id="PTHR42786">
    <property type="entry name" value="TRNA/RRNA METHYLTRANSFERASE"/>
    <property type="match status" value="1"/>
</dbReference>
<comment type="similarity">
    <text evidence="1">Belongs to the class IV-like SAM-binding methyltransferase superfamily. RNA methyltransferase TrmH family.</text>
</comment>
<evidence type="ECO:0000313" key="7">
    <source>
        <dbReference type="Proteomes" id="UP000464374"/>
    </source>
</evidence>
<gene>
    <name evidence="6" type="ORF">GWP43_13895</name>
</gene>
<protein>
    <submittedName>
        <fullName evidence="6">RNA methyltransferase</fullName>
    </submittedName>
</protein>
<dbReference type="GO" id="GO:0008173">
    <property type="term" value="F:RNA methyltransferase activity"/>
    <property type="evidence" value="ECO:0007669"/>
    <property type="project" value="InterPro"/>
</dbReference>
<proteinExistence type="inferred from homology"/>
<evidence type="ECO:0000256" key="1">
    <source>
        <dbReference type="ARBA" id="ARBA00007228"/>
    </source>
</evidence>
<dbReference type="GO" id="GO:0003723">
    <property type="term" value="F:RNA binding"/>
    <property type="evidence" value="ECO:0007669"/>
    <property type="project" value="InterPro"/>
</dbReference>
<evidence type="ECO:0000256" key="2">
    <source>
        <dbReference type="ARBA" id="ARBA00022603"/>
    </source>
</evidence>
<dbReference type="PIRSF" id="PIRSF004808">
    <property type="entry name" value="LasT"/>
    <property type="match status" value="1"/>
</dbReference>
<dbReference type="InterPro" id="IPR004384">
    <property type="entry name" value="RNA_MeTrfase_TrmJ/LasT"/>
</dbReference>
<evidence type="ECO:0000256" key="3">
    <source>
        <dbReference type="ARBA" id="ARBA00022679"/>
    </source>
</evidence>
<dbReference type="GO" id="GO:0002128">
    <property type="term" value="P:tRNA nucleoside ribose methylation"/>
    <property type="evidence" value="ECO:0007669"/>
    <property type="project" value="TreeGrafter"/>
</dbReference>
<keyword evidence="3 6" id="KW-0808">Transferase</keyword>
<evidence type="ECO:0000313" key="6">
    <source>
        <dbReference type="EMBL" id="QHX44373.1"/>
    </source>
</evidence>